<dbReference type="eggNOG" id="KOG1872">
    <property type="taxonomic scope" value="Eukaryota"/>
</dbReference>
<dbReference type="SMR" id="A2FY85"/>
<dbReference type="PANTHER" id="PTHR16470">
    <property type="entry name" value="UBIQUITIN DOMAIN-CONTAINING PROTEIN UBFD1"/>
    <property type="match status" value="1"/>
</dbReference>
<dbReference type="Pfam" id="PF25343">
    <property type="entry name" value="PH_UBFD1_C"/>
    <property type="match status" value="1"/>
</dbReference>
<feature type="domain" description="UBFD1 PH-like C-terminal" evidence="1">
    <location>
        <begin position="102"/>
        <end position="204"/>
    </location>
</feature>
<dbReference type="SUPFAM" id="SSF54236">
    <property type="entry name" value="Ubiquitin-like"/>
    <property type="match status" value="1"/>
</dbReference>
<dbReference type="OrthoDB" id="417450at2759"/>
<dbReference type="RefSeq" id="XP_001303062.1">
    <property type="nucleotide sequence ID" value="XM_001303061.1"/>
</dbReference>
<dbReference type="Gene3D" id="3.10.20.90">
    <property type="entry name" value="Phosphatidylinositol 3-kinase Catalytic Subunit, Chain A, domain 1"/>
    <property type="match status" value="1"/>
</dbReference>
<dbReference type="InterPro" id="IPR029071">
    <property type="entry name" value="Ubiquitin-like_domsf"/>
</dbReference>
<proteinExistence type="predicted"/>
<dbReference type="PANTHER" id="PTHR16470:SF0">
    <property type="entry name" value="UBIQUITIN DOMAIN-CONTAINING PROTEIN UBFD1"/>
    <property type="match status" value="1"/>
</dbReference>
<name>A2FY85_TRIV3</name>
<dbReference type="STRING" id="5722.A2FY85"/>
<dbReference type="InParanoid" id="A2FY85"/>
<dbReference type="KEGG" id="tva:4747809"/>
<reference evidence="2" key="1">
    <citation type="submission" date="2006-10" db="EMBL/GenBank/DDBJ databases">
        <authorList>
            <person name="Amadeo P."/>
            <person name="Zhao Q."/>
            <person name="Wortman J."/>
            <person name="Fraser-Liggett C."/>
            <person name="Carlton J."/>
        </authorList>
    </citation>
    <scope>NUCLEOTIDE SEQUENCE</scope>
    <source>
        <strain evidence="2">G3</strain>
    </source>
</reference>
<sequence>MQVSILYNNQNHEFKLPKDANAGVLMDEITKKFEIPREKQKIICRGKSLNIPDPLSEGMKIFLLASVAPKIKASKPETSTVRNVLYKPQIIDTLREPQHRGIINAGLPEGFIATSQFETAVLPKVPFIVKNTEGVRTTISFESDALFSVADDGKTERIYTSSIKAMKLIPIDQYPGYMALGMMTENGNRWFYFVPSQYQKLIRAIL</sequence>
<dbReference type="InterPro" id="IPR057455">
    <property type="entry name" value="UBFD1_C"/>
</dbReference>
<evidence type="ECO:0000313" key="2">
    <source>
        <dbReference type="EMBL" id="EAX90132.1"/>
    </source>
</evidence>
<protein>
    <recommendedName>
        <fullName evidence="1">UBFD1 PH-like C-terminal domain-containing protein</fullName>
    </recommendedName>
</protein>
<keyword evidence="3" id="KW-1185">Reference proteome</keyword>
<dbReference type="VEuPathDB" id="TrichDB:TVAGG3_0446170"/>
<reference evidence="2" key="2">
    <citation type="journal article" date="2007" name="Science">
        <title>Draft genome sequence of the sexually transmitted pathogen Trichomonas vaginalis.</title>
        <authorList>
            <person name="Carlton J.M."/>
            <person name="Hirt R.P."/>
            <person name="Silva J.C."/>
            <person name="Delcher A.L."/>
            <person name="Schatz M."/>
            <person name="Zhao Q."/>
            <person name="Wortman J.R."/>
            <person name="Bidwell S.L."/>
            <person name="Alsmark U.C.M."/>
            <person name="Besteiro S."/>
            <person name="Sicheritz-Ponten T."/>
            <person name="Noel C.J."/>
            <person name="Dacks J.B."/>
            <person name="Foster P.G."/>
            <person name="Simillion C."/>
            <person name="Van de Peer Y."/>
            <person name="Miranda-Saavedra D."/>
            <person name="Barton G.J."/>
            <person name="Westrop G.D."/>
            <person name="Mueller S."/>
            <person name="Dessi D."/>
            <person name="Fiori P.L."/>
            <person name="Ren Q."/>
            <person name="Paulsen I."/>
            <person name="Zhang H."/>
            <person name="Bastida-Corcuera F.D."/>
            <person name="Simoes-Barbosa A."/>
            <person name="Brown M.T."/>
            <person name="Hayes R.D."/>
            <person name="Mukherjee M."/>
            <person name="Okumura C.Y."/>
            <person name="Schneider R."/>
            <person name="Smith A.J."/>
            <person name="Vanacova S."/>
            <person name="Villalvazo M."/>
            <person name="Haas B.J."/>
            <person name="Pertea M."/>
            <person name="Feldblyum T.V."/>
            <person name="Utterback T.R."/>
            <person name="Shu C.L."/>
            <person name="Osoegawa K."/>
            <person name="de Jong P.J."/>
            <person name="Hrdy I."/>
            <person name="Horvathova L."/>
            <person name="Zubacova Z."/>
            <person name="Dolezal P."/>
            <person name="Malik S.B."/>
            <person name="Logsdon J.M. Jr."/>
            <person name="Henze K."/>
            <person name="Gupta A."/>
            <person name="Wang C.C."/>
            <person name="Dunne R.L."/>
            <person name="Upcroft J.A."/>
            <person name="Upcroft P."/>
            <person name="White O."/>
            <person name="Salzberg S.L."/>
            <person name="Tang P."/>
            <person name="Chiu C.-H."/>
            <person name="Lee Y.-S."/>
            <person name="Embley T.M."/>
            <person name="Coombs G.H."/>
            <person name="Mottram J.C."/>
            <person name="Tachezy J."/>
            <person name="Fraser-Liggett C.M."/>
            <person name="Johnson P.J."/>
        </authorList>
    </citation>
    <scope>NUCLEOTIDE SEQUENCE [LARGE SCALE GENOMIC DNA]</scope>
    <source>
        <strain evidence="2">G3</strain>
    </source>
</reference>
<dbReference type="VEuPathDB" id="TrichDB:TVAG_088250"/>
<evidence type="ECO:0000313" key="3">
    <source>
        <dbReference type="Proteomes" id="UP000001542"/>
    </source>
</evidence>
<dbReference type="InterPro" id="IPR039120">
    <property type="entry name" value="UBFD1"/>
</dbReference>
<dbReference type="AlphaFoldDB" id="A2FY85"/>
<gene>
    <name evidence="2" type="ORF">TVAG_088250</name>
</gene>
<evidence type="ECO:0000259" key="1">
    <source>
        <dbReference type="Pfam" id="PF25343"/>
    </source>
</evidence>
<accession>A2FY85</accession>
<dbReference type="EMBL" id="DS114135">
    <property type="protein sequence ID" value="EAX90132.1"/>
    <property type="molecule type" value="Genomic_DNA"/>
</dbReference>
<dbReference type="Proteomes" id="UP000001542">
    <property type="component" value="Unassembled WGS sequence"/>
</dbReference>
<organism evidence="2 3">
    <name type="scientific">Trichomonas vaginalis (strain ATCC PRA-98 / G3)</name>
    <dbReference type="NCBI Taxonomy" id="412133"/>
    <lineage>
        <taxon>Eukaryota</taxon>
        <taxon>Metamonada</taxon>
        <taxon>Parabasalia</taxon>
        <taxon>Trichomonadida</taxon>
        <taxon>Trichomonadidae</taxon>
        <taxon>Trichomonas</taxon>
    </lineage>
</organism>